<feature type="region of interest" description="Disordered" evidence="1">
    <location>
        <begin position="74"/>
        <end position="97"/>
    </location>
</feature>
<evidence type="ECO:0000313" key="2">
    <source>
        <dbReference type="EMBL" id="KAA9238601.1"/>
    </source>
</evidence>
<dbReference type="RefSeq" id="WP_111853302.1">
    <property type="nucleotide sequence ID" value="NZ_CP127382.2"/>
</dbReference>
<accession>A0A329PJW3</accession>
<protein>
    <submittedName>
        <fullName evidence="2">Uncharacterized protein</fullName>
    </submittedName>
</protein>
<proteinExistence type="predicted"/>
<evidence type="ECO:0000256" key="1">
    <source>
        <dbReference type="SAM" id="MobiDB-lite"/>
    </source>
</evidence>
<feature type="compositionally biased region" description="Basic and acidic residues" evidence="1">
    <location>
        <begin position="74"/>
        <end position="85"/>
    </location>
</feature>
<dbReference type="AlphaFoldDB" id="A0A329PJW3"/>
<gene>
    <name evidence="2" type="ORF">F6I34_08130</name>
</gene>
<reference evidence="3" key="1">
    <citation type="submission" date="2019-09" db="EMBL/GenBank/DDBJ databases">
        <title>Draft genome sequence assemblies of isolates from the urinary tract.</title>
        <authorList>
            <person name="Mores C.R."/>
            <person name="Putonti C."/>
            <person name="Wolfe A.J."/>
        </authorList>
    </citation>
    <scope>NUCLEOTIDE SEQUENCE [LARGE SCALE GENOMIC DNA]</scope>
    <source>
        <strain evidence="3">UMB8614</strain>
    </source>
</reference>
<sequence length="97" mass="11194">MIKTLTQTTEYYCSTEEEANQVIEERKKELSKVIGDRRLGELVKQTIEAKTSSDYEYTKLTLKEEYNLPLDLAKNDPKDDVHPDNVELFPIEGEANV</sequence>
<comment type="caution">
    <text evidence="2">The sequence shown here is derived from an EMBL/GenBank/DDBJ whole genome shotgun (WGS) entry which is preliminary data.</text>
</comment>
<keyword evidence="3" id="KW-1185">Reference proteome</keyword>
<organism evidence="2 3">
    <name type="scientific">Aerococcus tenax</name>
    <dbReference type="NCBI Taxonomy" id="3078812"/>
    <lineage>
        <taxon>Bacteria</taxon>
        <taxon>Bacillati</taxon>
        <taxon>Bacillota</taxon>
        <taxon>Bacilli</taxon>
        <taxon>Lactobacillales</taxon>
        <taxon>Aerococcaceae</taxon>
        <taxon>Aerococcus</taxon>
    </lineage>
</organism>
<dbReference type="EMBL" id="VYVN01000024">
    <property type="protein sequence ID" value="KAA9238601.1"/>
    <property type="molecule type" value="Genomic_DNA"/>
</dbReference>
<dbReference type="Proteomes" id="UP000326476">
    <property type="component" value="Unassembled WGS sequence"/>
</dbReference>
<name>A0A329PJW3_9LACT</name>
<evidence type="ECO:0000313" key="3">
    <source>
        <dbReference type="Proteomes" id="UP000326476"/>
    </source>
</evidence>